<reference evidence="12" key="1">
    <citation type="journal article" date="2017" name="Genome Biol.">
        <title>Comparative genomics reveals high biological diversity and specific adaptations in the industrially and medically important fungal genus Aspergillus.</title>
        <authorList>
            <person name="de Vries R.P."/>
            <person name="Riley R."/>
            <person name="Wiebenga A."/>
            <person name="Aguilar-Osorio G."/>
            <person name="Amillis S."/>
            <person name="Uchima C.A."/>
            <person name="Anderluh G."/>
            <person name="Asadollahi M."/>
            <person name="Askin M."/>
            <person name="Barry K."/>
            <person name="Battaglia E."/>
            <person name="Bayram O."/>
            <person name="Benocci T."/>
            <person name="Braus-Stromeyer S.A."/>
            <person name="Caldana C."/>
            <person name="Canovas D."/>
            <person name="Cerqueira G.C."/>
            <person name="Chen F."/>
            <person name="Chen W."/>
            <person name="Choi C."/>
            <person name="Clum A."/>
            <person name="Dos Santos R.A."/>
            <person name="Damasio A.R."/>
            <person name="Diallinas G."/>
            <person name="Emri T."/>
            <person name="Fekete E."/>
            <person name="Flipphi M."/>
            <person name="Freyberg S."/>
            <person name="Gallo A."/>
            <person name="Gournas C."/>
            <person name="Habgood R."/>
            <person name="Hainaut M."/>
            <person name="Harispe M.L."/>
            <person name="Henrissat B."/>
            <person name="Hilden K.S."/>
            <person name="Hope R."/>
            <person name="Hossain A."/>
            <person name="Karabika E."/>
            <person name="Karaffa L."/>
            <person name="Karanyi Z."/>
            <person name="Krasevec N."/>
            <person name="Kuo A."/>
            <person name="Kusch H."/>
            <person name="LaButti K."/>
            <person name="Lagendijk E.L."/>
            <person name="Lapidus A."/>
            <person name="Levasseur A."/>
            <person name="Lindquist E."/>
            <person name="Lipzen A."/>
            <person name="Logrieco A.F."/>
            <person name="MacCabe A."/>
            <person name="Maekelae M.R."/>
            <person name="Malavazi I."/>
            <person name="Melin P."/>
            <person name="Meyer V."/>
            <person name="Mielnichuk N."/>
            <person name="Miskei M."/>
            <person name="Molnar A.P."/>
            <person name="Mule G."/>
            <person name="Ngan C.Y."/>
            <person name="Orejas M."/>
            <person name="Orosz E."/>
            <person name="Ouedraogo J.P."/>
            <person name="Overkamp K.M."/>
            <person name="Park H.-S."/>
            <person name="Perrone G."/>
            <person name="Piumi F."/>
            <person name="Punt P.J."/>
            <person name="Ram A.F."/>
            <person name="Ramon A."/>
            <person name="Rauscher S."/>
            <person name="Record E."/>
            <person name="Riano-Pachon D.M."/>
            <person name="Robert V."/>
            <person name="Roehrig J."/>
            <person name="Ruller R."/>
            <person name="Salamov A."/>
            <person name="Salih N.S."/>
            <person name="Samson R.A."/>
            <person name="Sandor E."/>
            <person name="Sanguinetti M."/>
            <person name="Schuetze T."/>
            <person name="Sepcic K."/>
            <person name="Shelest E."/>
            <person name="Sherlock G."/>
            <person name="Sophianopoulou V."/>
            <person name="Squina F.M."/>
            <person name="Sun H."/>
            <person name="Susca A."/>
            <person name="Todd R.B."/>
            <person name="Tsang A."/>
            <person name="Unkles S.E."/>
            <person name="van de Wiele N."/>
            <person name="van Rossen-Uffink D."/>
            <person name="Oliveira J.V."/>
            <person name="Vesth T.C."/>
            <person name="Visser J."/>
            <person name="Yu J.-H."/>
            <person name="Zhou M."/>
            <person name="Andersen M.R."/>
            <person name="Archer D.B."/>
            <person name="Baker S.E."/>
            <person name="Benoit I."/>
            <person name="Brakhage A.A."/>
            <person name="Braus G.H."/>
            <person name="Fischer R."/>
            <person name="Frisvad J.C."/>
            <person name="Goldman G.H."/>
            <person name="Houbraken J."/>
            <person name="Oakley B."/>
            <person name="Pocsi I."/>
            <person name="Scazzocchio C."/>
            <person name="Seiboth B."/>
            <person name="vanKuyk P.A."/>
            <person name="Wortman J."/>
            <person name="Dyer P.S."/>
            <person name="Grigoriev I.V."/>
        </authorList>
    </citation>
    <scope>NUCLEOTIDE SEQUENCE [LARGE SCALE GENOMIC DNA]</scope>
    <source>
        <strain evidence="12">CBS 583.65</strain>
    </source>
</reference>
<evidence type="ECO:0000256" key="8">
    <source>
        <dbReference type="SAM" id="MobiDB-lite"/>
    </source>
</evidence>
<dbReference type="VEuPathDB" id="FungiDB:ASPVEDRAFT_309716"/>
<evidence type="ECO:0000256" key="7">
    <source>
        <dbReference type="PROSITE-ProRule" id="PRU01240"/>
    </source>
</evidence>
<keyword evidence="5" id="KW-0720">Serine protease</keyword>
<sequence length="895" mass="100098">MDDLEFAQIALERVGDIAASVGAQLRRNGAGCLGATLVIIADNIESADIERKSKLRRRVPRLVKDLETICNLPHPRVGYHAYLDMLVTEYIGSDEYKKAEAQIRQGVARFKSRQSAKPAITHLSQFLESADGKNKRPIGNEDLHAPPRKKTLPADDARGAHSVAHMTLREHICCTCNGAPGQTSSGEHLVRLLLQPPSTEPDSKDNEAEYNLLVSSAPVVESSFGLWQDVQLLVPWARRRVQRRVQFSDSHCSDDGSHCKLRTTRVDRGQLCRLISLEAASRLCLTITNGELYEAGFAPLQCIVDRVPGISLAEILSRYRLTPRMKGALAYILAYSVWQYYDSDWMSTKWTSDTVHFMKETPSADTSESASGIYPWKPYISVHFGEGSIGARPGEFSNTPGEIHRFTRVKSLGIMLVEIGIGRPLRGALEERHCEQSPAARENADLLLAVEHSKNRRLWGDCEYHDYLTAVCNCLDPQLFRLASPPDEQAWNDSLEQRRTILYEEVVSPLHRLLQGTRWLEDITTIEPLQIGFKARPVKETEPFKSGAPASPAVCTTTRLTQSQKNAHSWLSRMENLTSGLYEARLQRRRVRIAVLDTGCDDNAPFFFEDNNGDRLKEWKDWTGGGNSFEDCHGHGTHLVSLIMRIAPEAHIYVARVARRPNELLAASKNVAEVCFLIFFVIFHCQMAQPNILKALTHASTVWKADIISMSFGYADEQHDIRQAIRQTLNDRDGRILLFAAASNLGANDREMFPARHEGVISIRGTNFFGTFHDFNPPRNPHEGAVLGTLGLDVPAAGLSDVDDEVYRSGTSVATAVAAGMAGVLLGYIYGRSGDIQAVDRVREKLQSRSGMQALFRALATSSMNEHYLYVTLWELENMSHDERWYFIQRAMSAV</sequence>
<evidence type="ECO:0000256" key="3">
    <source>
        <dbReference type="ARBA" id="ARBA00022729"/>
    </source>
</evidence>
<dbReference type="InterPro" id="IPR050131">
    <property type="entry name" value="Peptidase_S8_subtilisin-like"/>
</dbReference>
<dbReference type="InterPro" id="IPR023827">
    <property type="entry name" value="Peptidase_S8_Asp-AS"/>
</dbReference>
<dbReference type="InterPro" id="IPR056002">
    <property type="entry name" value="DUF7580"/>
</dbReference>
<dbReference type="Proteomes" id="UP000184073">
    <property type="component" value="Unassembled WGS sequence"/>
</dbReference>
<evidence type="ECO:0000313" key="11">
    <source>
        <dbReference type="EMBL" id="OJJ05994.1"/>
    </source>
</evidence>
<dbReference type="CDD" id="cd00306">
    <property type="entry name" value="Peptidases_S8_S53"/>
    <property type="match status" value="1"/>
</dbReference>
<evidence type="ECO:0000256" key="4">
    <source>
        <dbReference type="ARBA" id="ARBA00022801"/>
    </source>
</evidence>
<dbReference type="InterPro" id="IPR000209">
    <property type="entry name" value="Peptidase_S8/S53_dom"/>
</dbReference>
<keyword evidence="12" id="KW-1185">Reference proteome</keyword>
<dbReference type="PANTHER" id="PTHR43806">
    <property type="entry name" value="PEPTIDASE S8"/>
    <property type="match status" value="1"/>
</dbReference>
<feature type="compositionally biased region" description="Basic and acidic residues" evidence="8">
    <location>
        <begin position="130"/>
        <end position="145"/>
    </location>
</feature>
<dbReference type="PROSITE" id="PS00136">
    <property type="entry name" value="SUBTILASE_ASP"/>
    <property type="match status" value="1"/>
</dbReference>
<keyword evidence="3" id="KW-0732">Signal</keyword>
<dbReference type="Pfam" id="PF00082">
    <property type="entry name" value="Peptidase_S8"/>
    <property type="match status" value="1"/>
</dbReference>
<dbReference type="Gene3D" id="3.40.50.200">
    <property type="entry name" value="Peptidase S8/S53 domain"/>
    <property type="match status" value="1"/>
</dbReference>
<keyword evidence="2" id="KW-0645">Protease</keyword>
<comment type="caution">
    <text evidence="7">Lacks conserved residue(s) required for the propagation of feature annotation.</text>
</comment>
<dbReference type="SUPFAM" id="SSF52743">
    <property type="entry name" value="Subtilisin-like"/>
    <property type="match status" value="1"/>
</dbReference>
<dbReference type="AlphaFoldDB" id="A0A1L9PWT1"/>
<dbReference type="STRING" id="1036611.A0A1L9PWT1"/>
<dbReference type="OrthoDB" id="206201at2759"/>
<protein>
    <submittedName>
        <fullName evidence="11">Uncharacterized protein</fullName>
    </submittedName>
</protein>
<proteinExistence type="inferred from homology"/>
<evidence type="ECO:0000256" key="1">
    <source>
        <dbReference type="ARBA" id="ARBA00011073"/>
    </source>
</evidence>
<dbReference type="GO" id="GO:0004252">
    <property type="term" value="F:serine-type endopeptidase activity"/>
    <property type="evidence" value="ECO:0007669"/>
    <property type="project" value="InterPro"/>
</dbReference>
<dbReference type="GO" id="GO:0006508">
    <property type="term" value="P:proteolysis"/>
    <property type="evidence" value="ECO:0007669"/>
    <property type="project" value="UniProtKB-KW"/>
</dbReference>
<dbReference type="Pfam" id="PF24476">
    <property type="entry name" value="DUF7580"/>
    <property type="match status" value="1"/>
</dbReference>
<dbReference type="RefSeq" id="XP_040671756.1">
    <property type="nucleotide sequence ID" value="XM_040810409.1"/>
</dbReference>
<dbReference type="PANTHER" id="PTHR43806:SF11">
    <property type="entry name" value="CEREVISIN-RELATED"/>
    <property type="match status" value="1"/>
</dbReference>
<gene>
    <name evidence="11" type="ORF">ASPVEDRAFT_309716</name>
</gene>
<dbReference type="EMBL" id="KV878134">
    <property type="protein sequence ID" value="OJJ05994.1"/>
    <property type="molecule type" value="Genomic_DNA"/>
</dbReference>
<comment type="similarity">
    <text evidence="1 7">Belongs to the peptidase S8 family.</text>
</comment>
<name>A0A1L9PWT1_ASPVE</name>
<evidence type="ECO:0000256" key="2">
    <source>
        <dbReference type="ARBA" id="ARBA00022670"/>
    </source>
</evidence>
<dbReference type="InterPro" id="IPR036852">
    <property type="entry name" value="Peptidase_S8/S53_dom_sf"/>
</dbReference>
<organism evidence="11 12">
    <name type="scientific">Aspergillus versicolor CBS 583.65</name>
    <dbReference type="NCBI Taxonomy" id="1036611"/>
    <lineage>
        <taxon>Eukaryota</taxon>
        <taxon>Fungi</taxon>
        <taxon>Dikarya</taxon>
        <taxon>Ascomycota</taxon>
        <taxon>Pezizomycotina</taxon>
        <taxon>Eurotiomycetes</taxon>
        <taxon>Eurotiomycetidae</taxon>
        <taxon>Eurotiales</taxon>
        <taxon>Aspergillaceae</taxon>
        <taxon>Aspergillus</taxon>
        <taxon>Aspergillus subgen. Nidulantes</taxon>
    </lineage>
</organism>
<feature type="domain" description="DUF7580" evidence="10">
    <location>
        <begin position="162"/>
        <end position="514"/>
    </location>
</feature>
<evidence type="ECO:0000259" key="9">
    <source>
        <dbReference type="Pfam" id="PF00082"/>
    </source>
</evidence>
<evidence type="ECO:0000256" key="5">
    <source>
        <dbReference type="ARBA" id="ARBA00022825"/>
    </source>
</evidence>
<accession>A0A1L9PWT1</accession>
<feature type="region of interest" description="Disordered" evidence="8">
    <location>
        <begin position="130"/>
        <end position="155"/>
    </location>
</feature>
<evidence type="ECO:0000313" key="12">
    <source>
        <dbReference type="Proteomes" id="UP000184073"/>
    </source>
</evidence>
<keyword evidence="4" id="KW-0378">Hydrolase</keyword>
<dbReference type="InterPro" id="IPR015500">
    <property type="entry name" value="Peptidase_S8_subtilisin-rel"/>
</dbReference>
<dbReference type="GeneID" id="63725920"/>
<dbReference type="PROSITE" id="PS51892">
    <property type="entry name" value="SUBTILASE"/>
    <property type="match status" value="1"/>
</dbReference>
<evidence type="ECO:0000256" key="6">
    <source>
        <dbReference type="ARBA" id="ARBA00023145"/>
    </source>
</evidence>
<feature type="domain" description="Peptidase S8/S53" evidence="9">
    <location>
        <begin position="590"/>
        <end position="826"/>
    </location>
</feature>
<dbReference type="PRINTS" id="PR00723">
    <property type="entry name" value="SUBTILISIN"/>
</dbReference>
<evidence type="ECO:0000259" key="10">
    <source>
        <dbReference type="Pfam" id="PF24476"/>
    </source>
</evidence>
<keyword evidence="6" id="KW-0865">Zymogen</keyword>